<evidence type="ECO:0000313" key="2">
    <source>
        <dbReference type="Proteomes" id="UP000255334"/>
    </source>
</evidence>
<reference evidence="1 2" key="1">
    <citation type="submission" date="2018-07" db="EMBL/GenBank/DDBJ databases">
        <title>Dyella monticola sp. nov. and Dyella psychrodurans sp. nov. isolated from monsoon evergreen broad-leaved forest soil of Dinghu Mountain, China.</title>
        <authorList>
            <person name="Gao Z."/>
            <person name="Qiu L."/>
        </authorList>
    </citation>
    <scope>NUCLEOTIDE SEQUENCE [LARGE SCALE GENOMIC DNA]</scope>
    <source>
        <strain evidence="1 2">4MSK11</strain>
    </source>
</reference>
<protein>
    <recommendedName>
        <fullName evidence="3">GNAT family N-acetyltransferase</fullName>
    </recommendedName>
</protein>
<dbReference type="OrthoDB" id="6064764at2"/>
<dbReference type="RefSeq" id="WP_115477943.1">
    <property type="nucleotide sequence ID" value="NZ_QRBF01000003.1"/>
</dbReference>
<dbReference type="Proteomes" id="UP000255334">
    <property type="component" value="Unassembled WGS sequence"/>
</dbReference>
<dbReference type="EMBL" id="QRBF01000003">
    <property type="protein sequence ID" value="RDS84142.1"/>
    <property type="molecule type" value="Genomic_DNA"/>
</dbReference>
<dbReference type="AlphaFoldDB" id="A0A370X745"/>
<evidence type="ECO:0008006" key="3">
    <source>
        <dbReference type="Google" id="ProtNLM"/>
    </source>
</evidence>
<name>A0A370X745_9GAMM</name>
<organism evidence="1 2">
    <name type="scientific">Dyella psychrodurans</name>
    <dbReference type="NCBI Taxonomy" id="1927960"/>
    <lineage>
        <taxon>Bacteria</taxon>
        <taxon>Pseudomonadati</taxon>
        <taxon>Pseudomonadota</taxon>
        <taxon>Gammaproteobacteria</taxon>
        <taxon>Lysobacterales</taxon>
        <taxon>Rhodanobacteraceae</taxon>
        <taxon>Dyella</taxon>
    </lineage>
</organism>
<sequence length="215" mass="24239">MRDSVAGSWTKEFVATVLLSERSTGNVVEAQLFRGLDQKNFDDYERLWRPTLVQAKASFSTWLESGKVNAQDAHWAWTEKGRKANADMSLESFAIECDGKTQGMMLLNLSEFARHKDQRGLDMVYVEMLASAPWNRSQLTPTPIYGGVGQILLGTAISLSIESELKGRLGLHSLPQSVSWYEQKTNFTNLGMDPEKDMIYFEATEEQAKEFLENG</sequence>
<keyword evidence="2" id="KW-1185">Reference proteome</keyword>
<comment type="caution">
    <text evidence="1">The sequence shown here is derived from an EMBL/GenBank/DDBJ whole genome shotgun (WGS) entry which is preliminary data.</text>
</comment>
<accession>A0A370X745</accession>
<evidence type="ECO:0000313" key="1">
    <source>
        <dbReference type="EMBL" id="RDS84142.1"/>
    </source>
</evidence>
<proteinExistence type="predicted"/>
<gene>
    <name evidence="1" type="ORF">DWU99_10315</name>
</gene>